<dbReference type="Proteomes" id="UP001341444">
    <property type="component" value="Unassembled WGS sequence"/>
</dbReference>
<gene>
    <name evidence="1" type="ORF">P4T90_07885</name>
</gene>
<sequence length="229" mass="26424">MLEYIQFNNTSSILKQLPEPFESAAILLHPFVKMPDGWEDTKREYPYQIIYPSDEEILSFGTPVMWRTVMDKCQISTYEDMELALKTALGALGKEQAREDLKDQLNSIYRPNLYIPVEDSLPALLLKDILSVLGSKEAKTILFSEPIYHRNGKLVIQDTTPLEICNITDRELLLTDENNDFAFMSVYDSCFTLFLAKEKNISSIIESMNWEAILCNKDTFLDWFLPKSI</sequence>
<dbReference type="InterPro" id="IPR024250">
    <property type="entry name" value="DUF2711"/>
</dbReference>
<protein>
    <submittedName>
        <fullName evidence="1">DUF2711 family protein</fullName>
    </submittedName>
</protein>
<evidence type="ECO:0000313" key="2">
    <source>
        <dbReference type="Proteomes" id="UP001341444"/>
    </source>
</evidence>
<evidence type="ECO:0000313" key="1">
    <source>
        <dbReference type="EMBL" id="MED1203014.1"/>
    </source>
</evidence>
<comment type="caution">
    <text evidence="1">The sequence shown here is derived from an EMBL/GenBank/DDBJ whole genome shotgun (WGS) entry which is preliminary data.</text>
</comment>
<reference evidence="1 2" key="1">
    <citation type="submission" date="2023-03" db="EMBL/GenBank/DDBJ databases">
        <title>Bacillus Genome Sequencing.</title>
        <authorList>
            <person name="Dunlap C."/>
        </authorList>
    </citation>
    <scope>NUCLEOTIDE SEQUENCE [LARGE SCALE GENOMIC DNA]</scope>
    <source>
        <strain evidence="1 2">B-23453</strain>
    </source>
</reference>
<accession>A0ABU6MEC6</accession>
<dbReference type="Pfam" id="PF10924">
    <property type="entry name" value="DUF2711"/>
    <property type="match status" value="1"/>
</dbReference>
<organism evidence="1 2">
    <name type="scientific">Heyndrickxia acidicola</name>
    <dbReference type="NCBI Taxonomy" id="209389"/>
    <lineage>
        <taxon>Bacteria</taxon>
        <taxon>Bacillati</taxon>
        <taxon>Bacillota</taxon>
        <taxon>Bacilli</taxon>
        <taxon>Bacillales</taxon>
        <taxon>Bacillaceae</taxon>
        <taxon>Heyndrickxia</taxon>
    </lineage>
</organism>
<keyword evidence="2" id="KW-1185">Reference proteome</keyword>
<dbReference type="RefSeq" id="WP_066266095.1">
    <property type="nucleotide sequence ID" value="NZ_JARMAB010000009.1"/>
</dbReference>
<dbReference type="EMBL" id="JARMAB010000009">
    <property type="protein sequence ID" value="MED1203014.1"/>
    <property type="molecule type" value="Genomic_DNA"/>
</dbReference>
<proteinExistence type="predicted"/>
<name>A0ABU6MEC6_9BACI</name>